<evidence type="ECO:0000256" key="1">
    <source>
        <dbReference type="ARBA" id="ARBA00010641"/>
    </source>
</evidence>
<reference evidence="7" key="1">
    <citation type="submission" date="2020-10" db="EMBL/GenBank/DDBJ databases">
        <authorList>
            <person name="Gilroy R."/>
        </authorList>
    </citation>
    <scope>NUCLEOTIDE SEQUENCE</scope>
    <source>
        <strain evidence="7">ChiGjej1B1-1684</strain>
    </source>
</reference>
<dbReference type="PANTHER" id="PTHR43133">
    <property type="entry name" value="RNA POLYMERASE ECF-TYPE SIGMA FACTO"/>
    <property type="match status" value="1"/>
</dbReference>
<evidence type="ECO:0000256" key="3">
    <source>
        <dbReference type="ARBA" id="ARBA00023082"/>
    </source>
</evidence>
<comment type="similarity">
    <text evidence="1">Belongs to the sigma-70 factor family. ECF subfamily.</text>
</comment>
<evidence type="ECO:0000256" key="2">
    <source>
        <dbReference type="ARBA" id="ARBA00023015"/>
    </source>
</evidence>
<accession>A0A9D1LYB7</accession>
<keyword evidence="4" id="KW-0238">DNA-binding</keyword>
<keyword evidence="5" id="KW-0804">Transcription</keyword>
<evidence type="ECO:0000259" key="6">
    <source>
        <dbReference type="Pfam" id="PF04542"/>
    </source>
</evidence>
<dbReference type="AlphaFoldDB" id="A0A9D1LYB7"/>
<evidence type="ECO:0000256" key="4">
    <source>
        <dbReference type="ARBA" id="ARBA00023125"/>
    </source>
</evidence>
<dbReference type="InterPro" id="IPR014284">
    <property type="entry name" value="RNA_pol_sigma-70_dom"/>
</dbReference>
<dbReference type="SUPFAM" id="SSF88659">
    <property type="entry name" value="Sigma3 and sigma4 domains of RNA polymerase sigma factors"/>
    <property type="match status" value="1"/>
</dbReference>
<dbReference type="GO" id="GO:0016987">
    <property type="term" value="F:sigma factor activity"/>
    <property type="evidence" value="ECO:0007669"/>
    <property type="project" value="UniProtKB-KW"/>
</dbReference>
<sequence>MEDVKIIDLYFQRDEKAIDETDKKYGQLCYSVAKNILNDKEDVKECVSDTYMNLWNTIPPVKPLNFSAFICKLTRNLSLKKLDYNNAKKRSPELVTALSELENIISSENVTETIENKELCSIISEFLKEEKETQRNVFIRRYWFLDSIQSISEKYGFSQSKVKSMLFHTRKRLKAYLKERGY</sequence>
<protein>
    <submittedName>
        <fullName evidence="7">Sigma-70 family RNA polymerase sigma factor</fullName>
    </submittedName>
</protein>
<dbReference type="Gene3D" id="1.10.10.10">
    <property type="entry name" value="Winged helix-like DNA-binding domain superfamily/Winged helix DNA-binding domain"/>
    <property type="match status" value="1"/>
</dbReference>
<keyword evidence="3" id="KW-0731">Sigma factor</keyword>
<feature type="domain" description="RNA polymerase sigma-70 region 2" evidence="6">
    <location>
        <begin position="24"/>
        <end position="82"/>
    </location>
</feature>
<dbReference type="Pfam" id="PF04542">
    <property type="entry name" value="Sigma70_r2"/>
    <property type="match status" value="1"/>
</dbReference>
<reference evidence="7" key="2">
    <citation type="journal article" date="2021" name="PeerJ">
        <title>Extensive microbial diversity within the chicken gut microbiome revealed by metagenomics and culture.</title>
        <authorList>
            <person name="Gilroy R."/>
            <person name="Ravi A."/>
            <person name="Getino M."/>
            <person name="Pursley I."/>
            <person name="Horton D.L."/>
            <person name="Alikhan N.F."/>
            <person name="Baker D."/>
            <person name="Gharbi K."/>
            <person name="Hall N."/>
            <person name="Watson M."/>
            <person name="Adriaenssens E.M."/>
            <person name="Foster-Nyarko E."/>
            <person name="Jarju S."/>
            <person name="Secka A."/>
            <person name="Antonio M."/>
            <person name="Oren A."/>
            <person name="Chaudhuri R.R."/>
            <person name="La Ragione R."/>
            <person name="Hildebrand F."/>
            <person name="Pallen M.J."/>
        </authorList>
    </citation>
    <scope>NUCLEOTIDE SEQUENCE</scope>
    <source>
        <strain evidence="7">ChiGjej1B1-1684</strain>
    </source>
</reference>
<dbReference type="InterPro" id="IPR013325">
    <property type="entry name" value="RNA_pol_sigma_r2"/>
</dbReference>
<dbReference type="Proteomes" id="UP000824118">
    <property type="component" value="Unassembled WGS sequence"/>
</dbReference>
<dbReference type="InterPro" id="IPR013324">
    <property type="entry name" value="RNA_pol_sigma_r3/r4-like"/>
</dbReference>
<name>A0A9D1LYB7_9FIRM</name>
<dbReference type="GO" id="GO:0003677">
    <property type="term" value="F:DNA binding"/>
    <property type="evidence" value="ECO:0007669"/>
    <property type="project" value="UniProtKB-KW"/>
</dbReference>
<dbReference type="InterPro" id="IPR036388">
    <property type="entry name" value="WH-like_DNA-bd_sf"/>
</dbReference>
<dbReference type="NCBIfam" id="TIGR02937">
    <property type="entry name" value="sigma70-ECF"/>
    <property type="match status" value="1"/>
</dbReference>
<dbReference type="Gene3D" id="1.10.1740.10">
    <property type="match status" value="1"/>
</dbReference>
<dbReference type="InterPro" id="IPR007627">
    <property type="entry name" value="RNA_pol_sigma70_r2"/>
</dbReference>
<comment type="caution">
    <text evidence="7">The sequence shown here is derived from an EMBL/GenBank/DDBJ whole genome shotgun (WGS) entry which is preliminary data.</text>
</comment>
<dbReference type="PANTHER" id="PTHR43133:SF8">
    <property type="entry name" value="RNA POLYMERASE SIGMA FACTOR HI_1459-RELATED"/>
    <property type="match status" value="1"/>
</dbReference>
<organism evidence="7 8">
    <name type="scientific">Candidatus Limousia pullorum</name>
    <dbReference type="NCBI Taxonomy" id="2840860"/>
    <lineage>
        <taxon>Bacteria</taxon>
        <taxon>Bacillati</taxon>
        <taxon>Bacillota</taxon>
        <taxon>Clostridia</taxon>
        <taxon>Eubacteriales</taxon>
        <taxon>Oscillospiraceae</taxon>
        <taxon>Oscillospiraceae incertae sedis</taxon>
        <taxon>Candidatus Limousia</taxon>
    </lineage>
</organism>
<evidence type="ECO:0000256" key="5">
    <source>
        <dbReference type="ARBA" id="ARBA00023163"/>
    </source>
</evidence>
<dbReference type="EMBL" id="DVNG01000062">
    <property type="protein sequence ID" value="HIU50229.1"/>
    <property type="molecule type" value="Genomic_DNA"/>
</dbReference>
<proteinExistence type="inferred from homology"/>
<gene>
    <name evidence="7" type="ORF">IAD22_04370</name>
</gene>
<evidence type="ECO:0000313" key="7">
    <source>
        <dbReference type="EMBL" id="HIU50229.1"/>
    </source>
</evidence>
<evidence type="ECO:0000313" key="8">
    <source>
        <dbReference type="Proteomes" id="UP000824118"/>
    </source>
</evidence>
<dbReference type="GO" id="GO:0006352">
    <property type="term" value="P:DNA-templated transcription initiation"/>
    <property type="evidence" value="ECO:0007669"/>
    <property type="project" value="InterPro"/>
</dbReference>
<dbReference type="InterPro" id="IPR039425">
    <property type="entry name" value="RNA_pol_sigma-70-like"/>
</dbReference>
<keyword evidence="2" id="KW-0805">Transcription regulation</keyword>
<dbReference type="SUPFAM" id="SSF88946">
    <property type="entry name" value="Sigma2 domain of RNA polymerase sigma factors"/>
    <property type="match status" value="1"/>
</dbReference>